<evidence type="ECO:0000313" key="1">
    <source>
        <dbReference type="EMBL" id="VDD44398.1"/>
    </source>
</evidence>
<gene>
    <name evidence="1" type="ORF">BOLC5T31945H</name>
</gene>
<protein>
    <submittedName>
        <fullName evidence="1">Uncharacterized protein</fullName>
    </submittedName>
</protein>
<proteinExistence type="predicted"/>
<reference evidence="1" key="1">
    <citation type="submission" date="2018-11" db="EMBL/GenBank/DDBJ databases">
        <authorList>
            <consortium name="Genoscope - CEA"/>
            <person name="William W."/>
        </authorList>
    </citation>
    <scope>NUCLEOTIDE SEQUENCE</scope>
</reference>
<accession>A0A3P6EWR9</accession>
<sequence>MQDSQIQMQEGMLWFGDMVEMTLRIISLQGQRGIILGSGSRKFPGISVFGSLRVYLDKLS</sequence>
<organism evidence="1">
    <name type="scientific">Brassica oleracea</name>
    <name type="common">Wild cabbage</name>
    <dbReference type="NCBI Taxonomy" id="3712"/>
    <lineage>
        <taxon>Eukaryota</taxon>
        <taxon>Viridiplantae</taxon>
        <taxon>Streptophyta</taxon>
        <taxon>Embryophyta</taxon>
        <taxon>Tracheophyta</taxon>
        <taxon>Spermatophyta</taxon>
        <taxon>Magnoliopsida</taxon>
        <taxon>eudicotyledons</taxon>
        <taxon>Gunneridae</taxon>
        <taxon>Pentapetalae</taxon>
        <taxon>rosids</taxon>
        <taxon>malvids</taxon>
        <taxon>Brassicales</taxon>
        <taxon>Brassicaceae</taxon>
        <taxon>Brassiceae</taxon>
        <taxon>Brassica</taxon>
    </lineage>
</organism>
<name>A0A3P6EWR9_BRAOL</name>
<dbReference type="AlphaFoldDB" id="A0A3P6EWR9"/>
<dbReference type="EMBL" id="LR031877">
    <property type="protein sequence ID" value="VDD44398.1"/>
    <property type="molecule type" value="Genomic_DNA"/>
</dbReference>